<dbReference type="ESTHER" id="ustma-q4p194">
    <property type="family name" value="Pectinacetylesterase-Notum"/>
</dbReference>
<dbReference type="Proteomes" id="UP000000561">
    <property type="component" value="Chromosome 21"/>
</dbReference>
<gene>
    <name evidence="3" type="ORF">UMAG_06119</name>
</gene>
<dbReference type="OMA" id="ICAVYSA"/>
<evidence type="ECO:0000256" key="2">
    <source>
        <dbReference type="SAM" id="SignalP"/>
    </source>
</evidence>
<evidence type="ECO:0000313" key="3">
    <source>
        <dbReference type="EMBL" id="KIS66029.1"/>
    </source>
</evidence>
<reference evidence="3 4" key="1">
    <citation type="journal article" date="2006" name="Nature">
        <title>Insights from the genome of the biotrophic fungal plant pathogen Ustilago maydis.</title>
        <authorList>
            <person name="Kamper J."/>
            <person name="Kahmann R."/>
            <person name="Bolker M."/>
            <person name="Ma L.J."/>
            <person name="Brefort T."/>
            <person name="Saville B.J."/>
            <person name="Banuett F."/>
            <person name="Kronstad J.W."/>
            <person name="Gold S.E."/>
            <person name="Muller O."/>
            <person name="Perlin M.H."/>
            <person name="Wosten H.A."/>
            <person name="de Vries R."/>
            <person name="Ruiz-Herrera J."/>
            <person name="Reynaga-Pena C.G."/>
            <person name="Snetselaar K."/>
            <person name="McCann M."/>
            <person name="Perez-Martin J."/>
            <person name="Feldbrugge M."/>
            <person name="Basse C.W."/>
            <person name="Steinberg G."/>
            <person name="Ibeas J.I."/>
            <person name="Holloman W."/>
            <person name="Guzman P."/>
            <person name="Farman M."/>
            <person name="Stajich J.E."/>
            <person name="Sentandreu R."/>
            <person name="Gonzalez-Prieto J.M."/>
            <person name="Kennell J.C."/>
            <person name="Molina L."/>
            <person name="Schirawski J."/>
            <person name="Mendoza-Mendoza A."/>
            <person name="Greilinger D."/>
            <person name="Munch K."/>
            <person name="Rossel N."/>
            <person name="Scherer M."/>
            <person name="Vranes M."/>
            <person name="Ladendorf O."/>
            <person name="Vincon V."/>
            <person name="Fuchs U."/>
            <person name="Sandrock B."/>
            <person name="Meng S."/>
            <person name="Ho E.C."/>
            <person name="Cahill M.J."/>
            <person name="Boyce K.J."/>
            <person name="Klose J."/>
            <person name="Klosterman S.J."/>
            <person name="Deelstra H.J."/>
            <person name="Ortiz-Castellanos L."/>
            <person name="Li W."/>
            <person name="Sanchez-Alonso P."/>
            <person name="Schreier P.H."/>
            <person name="Hauser-Hahn I."/>
            <person name="Vaupel M."/>
            <person name="Koopmann E."/>
            <person name="Friedrich G."/>
            <person name="Voss H."/>
            <person name="Schluter T."/>
            <person name="Margolis J."/>
            <person name="Platt D."/>
            <person name="Swimmer C."/>
            <person name="Gnirke A."/>
            <person name="Chen F."/>
            <person name="Vysotskaia V."/>
            <person name="Mannhaupt G."/>
            <person name="Guldener U."/>
            <person name="Munsterkotter M."/>
            <person name="Haase D."/>
            <person name="Oesterheld M."/>
            <person name="Mewes H.W."/>
            <person name="Mauceli E.W."/>
            <person name="DeCaprio D."/>
            <person name="Wade C.M."/>
            <person name="Butler J."/>
            <person name="Young S."/>
            <person name="Jaffe D.B."/>
            <person name="Calvo S."/>
            <person name="Nusbaum C."/>
            <person name="Galagan J."/>
            <person name="Birren B.W."/>
        </authorList>
    </citation>
    <scope>NUCLEOTIDE SEQUENCE [LARGE SCALE GENOMIC DNA]</scope>
    <source>
        <strain evidence="4">DSM 14603 / FGSC 9021 / UM521</strain>
    </source>
</reference>
<protein>
    <submittedName>
        <fullName evidence="3">Uncharacterized protein</fullName>
    </submittedName>
</protein>
<sequence length="521" mass="56223">MKPTSVAVCAAAAAAVLATSVYTAPLDGTEPQHLTPRYVDGLVAPSGYTYSWVVGGRRMALDAKGDNTYLAHTTISKDSARTTQQNVNDCISVCEKTVSCTMASVIRFKNYSEGNVICAVYSATAPESKAKYTTGPFWGSGEVQASYTFTRNAGQVKRVSSTTSRAATQTTTTSRASSASATASATSKTTLNTLASSTSARSSTSAAPTPSAVYNQWQFVDVPGTTCADGSSTGMAINLHAGSTDLIIGLQEGGSCYDYKTCYVDKRAYYMDSGFSNSTFWTKNQPSTLNRWFPFARNNEYNPWKTANYAWIPYCTGDFHAGNNVVQYNGVNTHHTGSKNVKLDMAKLKQVLPGVTRVWISGSSAGAFGSILQYQNAQDAFGVRIDLLADSGETPLPITIHPSQKIQTPDKSRCPNCNDSNFDSYIVGLAQANTRARFASLSWSIDNTIPRNQGVSSDDFAKELVRLFAQQTQNTTNARNFMVQGSGHTLLYSTQYNAADGYTMATFLNKFKTDDPAWSSH</sequence>
<dbReference type="KEGG" id="uma:UMAG_06119"/>
<dbReference type="eggNOG" id="ENOG502R1BZ">
    <property type="taxonomic scope" value="Eukaryota"/>
</dbReference>
<dbReference type="InParanoid" id="A0A0D1DNN3"/>
<feature type="chain" id="PRO_5002244844" evidence="2">
    <location>
        <begin position="19"/>
        <end position="521"/>
    </location>
</feature>
<accession>A0A0D1DNN3</accession>
<proteinExistence type="predicted"/>
<feature type="signal peptide" evidence="2">
    <location>
        <begin position="1"/>
        <end position="18"/>
    </location>
</feature>
<dbReference type="InterPro" id="IPR004963">
    <property type="entry name" value="PAE/NOTUM"/>
</dbReference>
<dbReference type="EMBL" id="CM003160">
    <property type="protein sequence ID" value="KIS66029.1"/>
    <property type="molecule type" value="Genomic_DNA"/>
</dbReference>
<dbReference type="OrthoDB" id="2015280at2759"/>
<feature type="compositionally biased region" description="Low complexity" evidence="1">
    <location>
        <begin position="160"/>
        <end position="184"/>
    </location>
</feature>
<dbReference type="PANTHER" id="PTHR21562:SF83">
    <property type="entry name" value="PECTIN ACETYLESTERASE 4"/>
    <property type="match status" value="1"/>
</dbReference>
<dbReference type="GO" id="GO:0016787">
    <property type="term" value="F:hydrolase activity"/>
    <property type="evidence" value="ECO:0007669"/>
    <property type="project" value="InterPro"/>
</dbReference>
<dbReference type="PANTHER" id="PTHR21562">
    <property type="entry name" value="NOTUM-RELATED"/>
    <property type="match status" value="1"/>
</dbReference>
<evidence type="ECO:0000313" key="4">
    <source>
        <dbReference type="Proteomes" id="UP000000561"/>
    </source>
</evidence>
<dbReference type="RefSeq" id="XP_011392465.1">
    <property type="nucleotide sequence ID" value="XM_011394163.1"/>
</dbReference>
<keyword evidence="4" id="KW-1185">Reference proteome</keyword>
<dbReference type="VEuPathDB" id="FungiDB:UMAG_06119"/>
<keyword evidence="2" id="KW-0732">Signal</keyword>
<evidence type="ECO:0000256" key="1">
    <source>
        <dbReference type="SAM" id="MobiDB-lite"/>
    </source>
</evidence>
<feature type="region of interest" description="Disordered" evidence="1">
    <location>
        <begin position="158"/>
        <end position="184"/>
    </location>
</feature>
<dbReference type="GeneID" id="23565815"/>
<dbReference type="AlphaFoldDB" id="A0A0D1DNN3"/>
<dbReference type="Pfam" id="PF03283">
    <property type="entry name" value="PAE"/>
    <property type="match status" value="1"/>
</dbReference>
<organism evidence="3 4">
    <name type="scientific">Mycosarcoma maydis</name>
    <name type="common">Corn smut fungus</name>
    <name type="synonym">Ustilago maydis</name>
    <dbReference type="NCBI Taxonomy" id="5270"/>
    <lineage>
        <taxon>Eukaryota</taxon>
        <taxon>Fungi</taxon>
        <taxon>Dikarya</taxon>
        <taxon>Basidiomycota</taxon>
        <taxon>Ustilaginomycotina</taxon>
        <taxon>Ustilaginomycetes</taxon>
        <taxon>Ustilaginales</taxon>
        <taxon>Ustilaginaceae</taxon>
        <taxon>Mycosarcoma</taxon>
    </lineage>
</organism>
<name>A0A0D1DNN3_MYCMD</name>